<reference evidence="10 11" key="1">
    <citation type="journal article" date="2013" name="Genome Announc.">
        <title>Genome Sequence of the Extreme Obligate Alkaliphile Bacillus marmarensis Strain DSM 21297.</title>
        <authorList>
            <person name="Wernick D.G."/>
            <person name="Choi K.Y."/>
            <person name="Tat C.A."/>
            <person name="Lafontaine Rivera J.G."/>
            <person name="Liao J.C."/>
        </authorList>
    </citation>
    <scope>NUCLEOTIDE SEQUENCE [LARGE SCALE GENOMIC DNA]</scope>
    <source>
        <strain evidence="10 11">DSM 21297</strain>
    </source>
</reference>
<dbReference type="InterPro" id="IPR037185">
    <property type="entry name" value="EmrE-like"/>
</dbReference>
<dbReference type="AlphaFoldDB" id="U6SJX6"/>
<evidence type="ECO:0000256" key="8">
    <source>
        <dbReference type="SAM" id="Phobius"/>
    </source>
</evidence>
<feature type="transmembrane region" description="Helical" evidence="8">
    <location>
        <begin position="220"/>
        <end position="240"/>
    </location>
</feature>
<dbReference type="EMBL" id="ATAE01000046">
    <property type="protein sequence ID" value="ERN51692.1"/>
    <property type="molecule type" value="Genomic_DNA"/>
</dbReference>
<evidence type="ECO:0000256" key="3">
    <source>
        <dbReference type="ARBA" id="ARBA00022448"/>
    </source>
</evidence>
<evidence type="ECO:0000256" key="2">
    <source>
        <dbReference type="ARBA" id="ARBA00007362"/>
    </source>
</evidence>
<evidence type="ECO:0000259" key="9">
    <source>
        <dbReference type="Pfam" id="PF00892"/>
    </source>
</evidence>
<dbReference type="Proteomes" id="UP000017170">
    <property type="component" value="Unassembled WGS sequence"/>
</dbReference>
<feature type="transmembrane region" description="Helical" evidence="8">
    <location>
        <begin position="12"/>
        <end position="32"/>
    </location>
</feature>
<dbReference type="Pfam" id="PF00892">
    <property type="entry name" value="EamA"/>
    <property type="match status" value="2"/>
</dbReference>
<evidence type="ECO:0000256" key="7">
    <source>
        <dbReference type="ARBA" id="ARBA00023136"/>
    </source>
</evidence>
<dbReference type="PATRIC" id="fig|1188261.3.peg.3479"/>
<evidence type="ECO:0000256" key="4">
    <source>
        <dbReference type="ARBA" id="ARBA00022475"/>
    </source>
</evidence>
<organism evidence="10 11">
    <name type="scientific">Alkalihalophilus marmarensis DSM 21297</name>
    <dbReference type="NCBI Taxonomy" id="1188261"/>
    <lineage>
        <taxon>Bacteria</taxon>
        <taxon>Bacillati</taxon>
        <taxon>Bacillota</taxon>
        <taxon>Bacilli</taxon>
        <taxon>Bacillales</taxon>
        <taxon>Bacillaceae</taxon>
        <taxon>Alkalihalophilus</taxon>
    </lineage>
</organism>
<feature type="transmembrane region" description="Helical" evidence="8">
    <location>
        <begin position="275"/>
        <end position="299"/>
    </location>
</feature>
<dbReference type="RefSeq" id="WP_022629506.1">
    <property type="nucleotide sequence ID" value="NZ_ATAE01000046.1"/>
</dbReference>
<dbReference type="InterPro" id="IPR004626">
    <property type="entry name" value="RarD"/>
</dbReference>
<keyword evidence="3" id="KW-0813">Transport</keyword>
<comment type="similarity">
    <text evidence="2">Belongs to the EamA transporter family.</text>
</comment>
<keyword evidence="4" id="KW-1003">Cell membrane</keyword>
<gene>
    <name evidence="10" type="ORF">A33I_19600</name>
</gene>
<keyword evidence="11" id="KW-1185">Reference proteome</keyword>
<evidence type="ECO:0000313" key="10">
    <source>
        <dbReference type="EMBL" id="ERN51692.1"/>
    </source>
</evidence>
<name>U6SJX6_9BACI</name>
<comment type="caution">
    <text evidence="10">The sequence shown here is derived from an EMBL/GenBank/DDBJ whole genome shotgun (WGS) entry which is preliminary data.</text>
</comment>
<feature type="transmembrane region" description="Helical" evidence="8">
    <location>
        <begin position="183"/>
        <end position="205"/>
    </location>
</feature>
<feature type="transmembrane region" description="Helical" evidence="8">
    <location>
        <begin position="82"/>
        <end position="101"/>
    </location>
</feature>
<dbReference type="NCBIfam" id="TIGR00688">
    <property type="entry name" value="rarD"/>
    <property type="match status" value="1"/>
</dbReference>
<dbReference type="GO" id="GO:0005886">
    <property type="term" value="C:plasma membrane"/>
    <property type="evidence" value="ECO:0007669"/>
    <property type="project" value="UniProtKB-SubCell"/>
</dbReference>
<feature type="transmembrane region" description="Helical" evidence="8">
    <location>
        <begin position="113"/>
        <end position="130"/>
    </location>
</feature>
<dbReference type="PANTHER" id="PTHR22911:SF137">
    <property type="entry name" value="SOLUTE CARRIER FAMILY 35 MEMBER G2-RELATED"/>
    <property type="match status" value="1"/>
</dbReference>
<sequence>MQQSNTQHSEQKIGITAAIFAYILWGILPLYWKQLEHVTPGEVLAYRIIWSLVFMVGILALRGQVGFFVQEVKRLLTSKKQTIGMISASVFITLNWFVFIWAVTNERMVEASLGYYINPLVNVLLAMIFLKERFTRWQGVSFALAFIGVTLMTVYYGVIPYASFLLAITFGIYGLMKKLVNVGALVGLTIETMLMTPFALLYVWFAKPEAGIFSAHSLETWILLIGAGAATAIPLLLFSVGAKKISLSLIGFLQYIGPTLMLLFGVFLYKEPFSLIQLAAFIFIWIGLLIFTTSGTPAFKKITARRSVPLHTKEKGM</sequence>
<accession>U6SJX6</accession>
<dbReference type="InterPro" id="IPR000620">
    <property type="entry name" value="EamA_dom"/>
</dbReference>
<dbReference type="PANTHER" id="PTHR22911">
    <property type="entry name" value="ACYL-MALONYL CONDENSING ENZYME-RELATED"/>
    <property type="match status" value="1"/>
</dbReference>
<feature type="transmembrane region" description="Helical" evidence="8">
    <location>
        <begin position="44"/>
        <end position="61"/>
    </location>
</feature>
<protein>
    <submittedName>
        <fullName evidence="10">Transporter</fullName>
    </submittedName>
</protein>
<feature type="transmembrane region" description="Helical" evidence="8">
    <location>
        <begin position="161"/>
        <end position="176"/>
    </location>
</feature>
<feature type="transmembrane region" description="Helical" evidence="8">
    <location>
        <begin position="137"/>
        <end position="155"/>
    </location>
</feature>
<keyword evidence="5 8" id="KW-0812">Transmembrane</keyword>
<feature type="domain" description="EamA" evidence="9">
    <location>
        <begin position="13"/>
        <end position="153"/>
    </location>
</feature>
<feature type="transmembrane region" description="Helical" evidence="8">
    <location>
        <begin position="247"/>
        <end position="269"/>
    </location>
</feature>
<keyword evidence="7 8" id="KW-0472">Membrane</keyword>
<feature type="domain" description="EamA" evidence="9">
    <location>
        <begin position="164"/>
        <end position="292"/>
    </location>
</feature>
<evidence type="ECO:0000256" key="5">
    <source>
        <dbReference type="ARBA" id="ARBA00022692"/>
    </source>
</evidence>
<proteinExistence type="inferred from homology"/>
<evidence type="ECO:0000256" key="1">
    <source>
        <dbReference type="ARBA" id="ARBA00004651"/>
    </source>
</evidence>
<evidence type="ECO:0000313" key="11">
    <source>
        <dbReference type="Proteomes" id="UP000017170"/>
    </source>
</evidence>
<dbReference type="SUPFAM" id="SSF103481">
    <property type="entry name" value="Multidrug resistance efflux transporter EmrE"/>
    <property type="match status" value="2"/>
</dbReference>
<comment type="subcellular location">
    <subcellularLocation>
        <location evidence="1">Cell membrane</location>
        <topology evidence="1">Multi-pass membrane protein</topology>
    </subcellularLocation>
</comment>
<evidence type="ECO:0000256" key="6">
    <source>
        <dbReference type="ARBA" id="ARBA00022989"/>
    </source>
</evidence>
<keyword evidence="6 8" id="KW-1133">Transmembrane helix</keyword>